<feature type="active site" description="Proton donor" evidence="3">
    <location>
        <position position="511"/>
    </location>
</feature>
<dbReference type="Proteomes" id="UP000054144">
    <property type="component" value="Unassembled WGS sequence"/>
</dbReference>
<dbReference type="SUPFAM" id="SSF51905">
    <property type="entry name" value="FAD/NAD(P)-binding domain"/>
    <property type="match status" value="1"/>
</dbReference>
<dbReference type="InterPro" id="IPR036188">
    <property type="entry name" value="FAD/NAD-bd_sf"/>
</dbReference>
<keyword evidence="4" id="KW-0285">Flavoprotein</keyword>
<comment type="cofactor">
    <cofactor evidence="1 4">
        <name>FAD</name>
        <dbReference type="ChEBI" id="CHEBI:57692"/>
    </cofactor>
</comment>
<dbReference type="GO" id="GO:0050660">
    <property type="term" value="F:flavin adenine dinucleotide binding"/>
    <property type="evidence" value="ECO:0007669"/>
    <property type="project" value="InterPro"/>
</dbReference>
<feature type="domain" description="Glucose-methanol-choline oxidoreductase C-terminal" evidence="6">
    <location>
        <begin position="430"/>
        <end position="565"/>
    </location>
</feature>
<evidence type="ECO:0000256" key="3">
    <source>
        <dbReference type="PIRSR" id="PIRSR000137-1"/>
    </source>
</evidence>
<evidence type="ECO:0000259" key="5">
    <source>
        <dbReference type="Pfam" id="PF00732"/>
    </source>
</evidence>
<evidence type="ECO:0000256" key="2">
    <source>
        <dbReference type="ARBA" id="ARBA00010790"/>
    </source>
</evidence>
<evidence type="ECO:0000256" key="1">
    <source>
        <dbReference type="ARBA" id="ARBA00001974"/>
    </source>
</evidence>
<gene>
    <name evidence="7" type="ORF">FISHEDRAFT_54827</name>
</gene>
<dbReference type="Gene3D" id="3.30.560.10">
    <property type="entry name" value="Glucose Oxidase, domain 3"/>
    <property type="match status" value="1"/>
</dbReference>
<evidence type="ECO:0000256" key="4">
    <source>
        <dbReference type="PIRSR" id="PIRSR000137-2"/>
    </source>
</evidence>
<feature type="binding site" evidence="4">
    <location>
        <position position="240"/>
    </location>
    <ligand>
        <name>FAD</name>
        <dbReference type="ChEBI" id="CHEBI:57692"/>
    </ligand>
</feature>
<name>A0A0D7AQ77_9AGAR</name>
<dbReference type="EMBL" id="KN881581">
    <property type="protein sequence ID" value="KIY54030.1"/>
    <property type="molecule type" value="Genomic_DNA"/>
</dbReference>
<dbReference type="SUPFAM" id="SSF54373">
    <property type="entry name" value="FAD-linked reductases, C-terminal domain"/>
    <property type="match status" value="1"/>
</dbReference>
<feature type="active site" description="Proton acceptor" evidence="3">
    <location>
        <position position="556"/>
    </location>
</feature>
<evidence type="ECO:0000313" key="7">
    <source>
        <dbReference type="EMBL" id="KIY54030.1"/>
    </source>
</evidence>
<dbReference type="PANTHER" id="PTHR11552">
    <property type="entry name" value="GLUCOSE-METHANOL-CHOLINE GMC OXIDOREDUCTASE"/>
    <property type="match status" value="1"/>
</dbReference>
<keyword evidence="8" id="KW-1185">Reference proteome</keyword>
<dbReference type="Pfam" id="PF05199">
    <property type="entry name" value="GMC_oxred_C"/>
    <property type="match status" value="1"/>
</dbReference>
<accession>A0A0D7AQ77</accession>
<dbReference type="InterPro" id="IPR012132">
    <property type="entry name" value="GMC_OxRdtase"/>
</dbReference>
<feature type="domain" description="Glucose-methanol-choline oxidoreductase N-terminal" evidence="5">
    <location>
        <begin position="18"/>
        <end position="325"/>
    </location>
</feature>
<protein>
    <submittedName>
        <fullName evidence="7">GMC oxidoreductase</fullName>
    </submittedName>
</protein>
<dbReference type="InterPro" id="IPR007867">
    <property type="entry name" value="GMC_OxRtase_C"/>
</dbReference>
<proteinExistence type="inferred from homology"/>
<dbReference type="InterPro" id="IPR000172">
    <property type="entry name" value="GMC_OxRdtase_N"/>
</dbReference>
<dbReference type="Gene3D" id="3.50.50.60">
    <property type="entry name" value="FAD/NAD(P)-binding domain"/>
    <property type="match status" value="1"/>
</dbReference>
<evidence type="ECO:0000259" key="6">
    <source>
        <dbReference type="Pfam" id="PF05199"/>
    </source>
</evidence>
<sequence>MASSFPVVAPQAVHKQEYDYIIVGGGTAGCVLANRLSQDPSMKVLVLERGRARTNWTARVPLMSMNFTDKDSPATKWSSLPVKGIIDERRLPIVTGECLGGGSSVNGMIYTRGSALEYDRWSANGRKGWSYRELQPYFKKSEHYIAKSVPDYHGTTGEWINRPVELYYGSTKTLLEACEVHGVHYISDVNAPDAASTGIVKFDVNMDLQSHRVSTFTSFLPPSLVKTRKAYLHICAQAVVTCIDIKPDGNSNMRAVGVSFKNAANSADDGSSTFTAEARKEIILCGGPVGSVQVLQLSGIGPKEVLGSRTKHHLAGVGKNLQDHMGVPLMYSVPTAQSLHVLQKSPLRALWELAVYILLGKGLFTGPVMQLSIFAESRYIDNAGNVLPIDQSAKPGPPDIEIMLIHNNAAEPVVEPANGLMSFLVVNLQPVSTGTVALSSANPQDPPELDLNFLSVPEDFVVLRKGIKLAKRIGEKMCELGCQMADFRLPKSESDEDIDYFVRQYARTTYHYSSTCRMAPEDDARPGVVDDELRVHGFSNLRVADTSILPDILATHLQAPAVLVAEKCADMVLAANKV</sequence>
<organism evidence="7 8">
    <name type="scientific">Fistulina hepatica ATCC 64428</name>
    <dbReference type="NCBI Taxonomy" id="1128425"/>
    <lineage>
        <taxon>Eukaryota</taxon>
        <taxon>Fungi</taxon>
        <taxon>Dikarya</taxon>
        <taxon>Basidiomycota</taxon>
        <taxon>Agaricomycotina</taxon>
        <taxon>Agaricomycetes</taxon>
        <taxon>Agaricomycetidae</taxon>
        <taxon>Agaricales</taxon>
        <taxon>Fistulinaceae</taxon>
        <taxon>Fistulina</taxon>
    </lineage>
</organism>
<keyword evidence="4" id="KW-0274">FAD</keyword>
<dbReference type="Pfam" id="PF00732">
    <property type="entry name" value="GMC_oxred_N"/>
    <property type="match status" value="1"/>
</dbReference>
<dbReference type="PANTHER" id="PTHR11552:SF219">
    <property type="entry name" value="GLUCOSE-METHANOL-CHOLINE OXIDOREDUCTASE N-TERMINAL DOMAIN-CONTAINING PROTEIN"/>
    <property type="match status" value="1"/>
</dbReference>
<reference evidence="7 8" key="1">
    <citation type="journal article" date="2015" name="Fungal Genet. Biol.">
        <title>Evolution of novel wood decay mechanisms in Agaricales revealed by the genome sequences of Fistulina hepatica and Cylindrobasidium torrendii.</title>
        <authorList>
            <person name="Floudas D."/>
            <person name="Held B.W."/>
            <person name="Riley R."/>
            <person name="Nagy L.G."/>
            <person name="Koehler G."/>
            <person name="Ransdell A.S."/>
            <person name="Younus H."/>
            <person name="Chow J."/>
            <person name="Chiniquy J."/>
            <person name="Lipzen A."/>
            <person name="Tritt A."/>
            <person name="Sun H."/>
            <person name="Haridas S."/>
            <person name="LaButti K."/>
            <person name="Ohm R.A."/>
            <person name="Kues U."/>
            <person name="Blanchette R.A."/>
            <person name="Grigoriev I.V."/>
            <person name="Minto R.E."/>
            <person name="Hibbett D.S."/>
        </authorList>
    </citation>
    <scope>NUCLEOTIDE SEQUENCE [LARGE SCALE GENOMIC DNA]</scope>
    <source>
        <strain evidence="7 8">ATCC 64428</strain>
    </source>
</reference>
<dbReference type="GO" id="GO:0016614">
    <property type="term" value="F:oxidoreductase activity, acting on CH-OH group of donors"/>
    <property type="evidence" value="ECO:0007669"/>
    <property type="project" value="InterPro"/>
</dbReference>
<dbReference type="AlphaFoldDB" id="A0A0D7AQ77"/>
<comment type="similarity">
    <text evidence="2">Belongs to the GMC oxidoreductase family.</text>
</comment>
<dbReference type="OrthoDB" id="269227at2759"/>
<dbReference type="PIRSF" id="PIRSF000137">
    <property type="entry name" value="Alcohol_oxidase"/>
    <property type="match status" value="1"/>
</dbReference>
<evidence type="ECO:0000313" key="8">
    <source>
        <dbReference type="Proteomes" id="UP000054144"/>
    </source>
</evidence>